<organism evidence="4 5">
    <name type="scientific">Rubellimicrobium thermophilum DSM 16684</name>
    <dbReference type="NCBI Taxonomy" id="1123069"/>
    <lineage>
        <taxon>Bacteria</taxon>
        <taxon>Pseudomonadati</taxon>
        <taxon>Pseudomonadota</taxon>
        <taxon>Alphaproteobacteria</taxon>
        <taxon>Rhodobacterales</taxon>
        <taxon>Roseobacteraceae</taxon>
        <taxon>Rubellimicrobium</taxon>
    </lineage>
</organism>
<evidence type="ECO:0000259" key="3">
    <source>
        <dbReference type="Pfam" id="PF04151"/>
    </source>
</evidence>
<dbReference type="EMBL" id="AOLV01000010">
    <property type="protein sequence ID" value="EPX86681.1"/>
    <property type="molecule type" value="Genomic_DNA"/>
</dbReference>
<dbReference type="HOGENOM" id="CLU_709572_0_0_5"/>
<dbReference type="PRINTS" id="PR00313">
    <property type="entry name" value="CABNDNGRPT"/>
</dbReference>
<dbReference type="AlphaFoldDB" id="S9QZ96"/>
<dbReference type="OrthoDB" id="7818554at2"/>
<evidence type="ECO:0000256" key="2">
    <source>
        <dbReference type="ARBA" id="ARBA00022525"/>
    </source>
</evidence>
<dbReference type="STRING" id="1123069.ruthe_01499"/>
<dbReference type="PANTHER" id="PTHR38340:SF1">
    <property type="entry name" value="S-LAYER PROTEIN"/>
    <property type="match status" value="1"/>
</dbReference>
<protein>
    <submittedName>
        <fullName evidence="4">Bacterial pre-peptidase</fullName>
    </submittedName>
</protein>
<dbReference type="InterPro" id="IPR007280">
    <property type="entry name" value="Peptidase_C_arc/bac"/>
</dbReference>
<dbReference type="InterPro" id="IPR001343">
    <property type="entry name" value="Hemolysn_Ca-bd"/>
</dbReference>
<sequence>MPVPFSFSSNTVESDSYLHSGVFTTGSHPNVNDPTWFSAVAPAQAIESAYDVDVFAITLVAGQRYSFDVDTDGRIDLQLDLIGQDGRLVATSDNVGSSPDPLLVVDVNRTGTYYVAVRHAANDYVDGGFSFLARSAATGSYALVVSTPSLPVLQRLTEGADSRSYSDLSQNVAGLGGDDRLWLMGGNDIAHGGAGNDSLIGGTGDDELNGGDGQDRLWGESGSDVLIRGAGNDSLYGGIGNDALTGGAGADILHGGDGADTLSGGSGADTLVGAEGNDFLRGGAGADQLYGGAGWDVFHFLPGESVPGAEDAIRDFQNNERIDLSDLAPGTLGWRGGLGFTAANQVRVVDAGGGWQQVLVNLDADAAAEFSLFVNTGGAFRLAADDFLL</sequence>
<evidence type="ECO:0000313" key="5">
    <source>
        <dbReference type="Proteomes" id="UP000015346"/>
    </source>
</evidence>
<accession>S9QZ96</accession>
<dbReference type="InterPro" id="IPR011049">
    <property type="entry name" value="Serralysin-like_metalloprot_C"/>
</dbReference>
<dbReference type="Pfam" id="PF04151">
    <property type="entry name" value="PPC"/>
    <property type="match status" value="1"/>
</dbReference>
<reference evidence="4 5" key="1">
    <citation type="journal article" date="2013" name="Stand. Genomic Sci.">
        <title>Genome sequence of the reddish-pigmented Rubellimicrobium thermophilum type strain (DSM 16684(T)), a member of the Roseobacter clade.</title>
        <authorList>
            <person name="Fiebig A."/>
            <person name="Riedel T."/>
            <person name="Gronow S."/>
            <person name="Petersen J."/>
            <person name="Klenk H.P."/>
            <person name="Goker M."/>
        </authorList>
    </citation>
    <scope>NUCLEOTIDE SEQUENCE [LARGE SCALE GENOMIC DNA]</scope>
    <source>
        <strain evidence="4 5">DSM 16684</strain>
    </source>
</reference>
<dbReference type="Pfam" id="PF00353">
    <property type="entry name" value="HemolysinCabind"/>
    <property type="match status" value="3"/>
</dbReference>
<keyword evidence="2" id="KW-0964">Secreted</keyword>
<dbReference type="InterPro" id="IPR018511">
    <property type="entry name" value="Hemolysin-typ_Ca-bd_CS"/>
</dbReference>
<dbReference type="GO" id="GO:0005576">
    <property type="term" value="C:extracellular region"/>
    <property type="evidence" value="ECO:0007669"/>
    <property type="project" value="UniProtKB-SubCell"/>
</dbReference>
<gene>
    <name evidence="4" type="ORF">ruthe_01499</name>
</gene>
<dbReference type="Proteomes" id="UP000015346">
    <property type="component" value="Unassembled WGS sequence"/>
</dbReference>
<comment type="caution">
    <text evidence="4">The sequence shown here is derived from an EMBL/GenBank/DDBJ whole genome shotgun (WGS) entry which is preliminary data.</text>
</comment>
<keyword evidence="5" id="KW-1185">Reference proteome</keyword>
<dbReference type="InterPro" id="IPR050557">
    <property type="entry name" value="RTX_toxin/Mannuronan_C5-epim"/>
</dbReference>
<dbReference type="RefSeq" id="WP_021097589.1">
    <property type="nucleotide sequence ID" value="NZ_KE557320.1"/>
</dbReference>
<dbReference type="Gene3D" id="2.150.10.10">
    <property type="entry name" value="Serralysin-like metalloprotease, C-terminal"/>
    <property type="match status" value="2"/>
</dbReference>
<feature type="domain" description="Peptidase C-terminal archaeal/bacterial" evidence="3">
    <location>
        <begin position="51"/>
        <end position="118"/>
    </location>
</feature>
<dbReference type="GO" id="GO:0005509">
    <property type="term" value="F:calcium ion binding"/>
    <property type="evidence" value="ECO:0007669"/>
    <property type="project" value="InterPro"/>
</dbReference>
<evidence type="ECO:0000256" key="1">
    <source>
        <dbReference type="ARBA" id="ARBA00004613"/>
    </source>
</evidence>
<dbReference type="PANTHER" id="PTHR38340">
    <property type="entry name" value="S-LAYER PROTEIN"/>
    <property type="match status" value="1"/>
</dbReference>
<dbReference type="Gene3D" id="2.60.120.380">
    <property type="match status" value="1"/>
</dbReference>
<evidence type="ECO:0000313" key="4">
    <source>
        <dbReference type="EMBL" id="EPX86681.1"/>
    </source>
</evidence>
<comment type="subcellular location">
    <subcellularLocation>
        <location evidence="1">Secreted</location>
    </subcellularLocation>
</comment>
<name>S9QZ96_9RHOB</name>
<dbReference type="PROSITE" id="PS00330">
    <property type="entry name" value="HEMOLYSIN_CALCIUM"/>
    <property type="match status" value="3"/>
</dbReference>
<dbReference type="SUPFAM" id="SSF51120">
    <property type="entry name" value="beta-Roll"/>
    <property type="match status" value="1"/>
</dbReference>
<proteinExistence type="predicted"/>